<dbReference type="PANTHER" id="PTHR11011">
    <property type="entry name" value="MALE STERILITY PROTEIN 2-RELATED"/>
    <property type="match status" value="1"/>
</dbReference>
<feature type="domain" description="Thioester reductase (TE)" evidence="1">
    <location>
        <begin position="12"/>
        <end position="242"/>
    </location>
</feature>
<dbReference type="GO" id="GO:0035336">
    <property type="term" value="P:long-chain fatty-acyl-CoA metabolic process"/>
    <property type="evidence" value="ECO:0007669"/>
    <property type="project" value="TreeGrafter"/>
</dbReference>
<name>A0A0K1QCZ6_9BACT</name>
<evidence type="ECO:0000259" key="1">
    <source>
        <dbReference type="Pfam" id="PF07993"/>
    </source>
</evidence>
<dbReference type="OrthoDB" id="9810734at2"/>
<keyword evidence="3" id="KW-1185">Reference proteome</keyword>
<accession>A0A0K1QCZ6</accession>
<dbReference type="Pfam" id="PF07993">
    <property type="entry name" value="NAD_binding_4"/>
    <property type="match status" value="1"/>
</dbReference>
<dbReference type="PANTHER" id="PTHR11011:SF45">
    <property type="entry name" value="FATTY ACYL-COA REDUCTASE CG8306-RELATED"/>
    <property type="match status" value="1"/>
</dbReference>
<dbReference type="EMBL" id="CP012333">
    <property type="protein sequence ID" value="AKV03537.1"/>
    <property type="molecule type" value="Genomic_DNA"/>
</dbReference>
<organism evidence="2 3">
    <name type="scientific">Labilithrix luteola</name>
    <dbReference type="NCBI Taxonomy" id="1391654"/>
    <lineage>
        <taxon>Bacteria</taxon>
        <taxon>Pseudomonadati</taxon>
        <taxon>Myxococcota</taxon>
        <taxon>Polyangia</taxon>
        <taxon>Polyangiales</taxon>
        <taxon>Labilitrichaceae</taxon>
        <taxon>Labilithrix</taxon>
    </lineage>
</organism>
<dbReference type="InterPro" id="IPR036291">
    <property type="entry name" value="NAD(P)-bd_dom_sf"/>
</dbReference>
<gene>
    <name evidence="2" type="ORF">AKJ09_10200</name>
</gene>
<evidence type="ECO:0000313" key="3">
    <source>
        <dbReference type="Proteomes" id="UP000064967"/>
    </source>
</evidence>
<sequence length="375" mass="41094">MTRAGFDEVVLLTGFPSFAARRMCVELVRDPRTFVHAVVHPKFDAEAREAYEALAPEERTRVNLLEGDSAAMDLGLSGAEWKALAAEVDRIHHMAQVTYLSADRKLAESVNVGGAREILELASACRSLQCLVFHSTAHVSGDRSGHVLEQDLDKGQGFHNVVEETLARAEKMMRAAMPKLPIAVVRPSIIVGDSQTGEVDRFDGPYFLVLLIVTSPADFPLALPGRADTPLHLVPIDYVVRASRAIGRDPRAPGRTFHIGDPSPLTVKRVFELVAAAGGRRVPRGFIPANLTKALLRTPGIDRLAKSPRAFLDALATPVTYSFANTAELLADTDIRCPPLESYVDRLVEYVQFRLREKSARSERAESDDVTDPLV</sequence>
<dbReference type="STRING" id="1391654.AKJ09_10200"/>
<dbReference type="SUPFAM" id="SSF51735">
    <property type="entry name" value="NAD(P)-binding Rossmann-fold domains"/>
    <property type="match status" value="1"/>
</dbReference>
<dbReference type="Proteomes" id="UP000064967">
    <property type="component" value="Chromosome"/>
</dbReference>
<dbReference type="InterPro" id="IPR026055">
    <property type="entry name" value="FAR"/>
</dbReference>
<dbReference type="GO" id="GO:0080019">
    <property type="term" value="F:alcohol-forming very long-chain fatty acyl-CoA reductase activity"/>
    <property type="evidence" value="ECO:0007669"/>
    <property type="project" value="InterPro"/>
</dbReference>
<dbReference type="KEGG" id="llu:AKJ09_10200"/>
<dbReference type="Gene3D" id="3.40.50.720">
    <property type="entry name" value="NAD(P)-binding Rossmann-like Domain"/>
    <property type="match status" value="1"/>
</dbReference>
<dbReference type="InterPro" id="IPR013120">
    <property type="entry name" value="FAR_NAD-bd"/>
</dbReference>
<evidence type="ECO:0000313" key="2">
    <source>
        <dbReference type="EMBL" id="AKV03537.1"/>
    </source>
</evidence>
<protein>
    <submittedName>
        <fullName evidence="2">Oxidoreductase, short-chain dehydrogenase/reductase family</fullName>
    </submittedName>
</protein>
<reference evidence="2 3" key="1">
    <citation type="submission" date="2015-08" db="EMBL/GenBank/DDBJ databases">
        <authorList>
            <person name="Babu N.S."/>
            <person name="Beckwith C.J."/>
            <person name="Beseler K.G."/>
            <person name="Brison A."/>
            <person name="Carone J.V."/>
            <person name="Caskin T.P."/>
            <person name="Diamond M."/>
            <person name="Durham M.E."/>
            <person name="Foxe J.M."/>
            <person name="Go M."/>
            <person name="Henderson B.A."/>
            <person name="Jones I.B."/>
            <person name="McGettigan J.A."/>
            <person name="Micheletti S.J."/>
            <person name="Nasrallah M.E."/>
            <person name="Ortiz D."/>
            <person name="Piller C.R."/>
            <person name="Privatt S.R."/>
            <person name="Schneider S.L."/>
            <person name="Sharp S."/>
            <person name="Smith T.C."/>
            <person name="Stanton J.D."/>
            <person name="Ullery H.E."/>
            <person name="Wilson R.J."/>
            <person name="Serrano M.G."/>
            <person name="Buck G."/>
            <person name="Lee V."/>
            <person name="Wang Y."/>
            <person name="Carvalho R."/>
            <person name="Voegtly L."/>
            <person name="Shi R."/>
            <person name="Duckworth R."/>
            <person name="Johnson A."/>
            <person name="Loviza R."/>
            <person name="Walstead R."/>
            <person name="Shah Z."/>
            <person name="Kiflezghi M."/>
            <person name="Wade K."/>
            <person name="Ball S.L."/>
            <person name="Bradley K.W."/>
            <person name="Asai D.J."/>
            <person name="Bowman C.A."/>
            <person name="Russell D.A."/>
            <person name="Pope W.H."/>
            <person name="Jacobs-Sera D."/>
            <person name="Hendrix R.W."/>
            <person name="Hatfull G.F."/>
        </authorList>
    </citation>
    <scope>NUCLEOTIDE SEQUENCE [LARGE SCALE GENOMIC DNA]</scope>
    <source>
        <strain evidence="2 3">DSM 27648</strain>
    </source>
</reference>
<dbReference type="RefSeq" id="WP_146654291.1">
    <property type="nucleotide sequence ID" value="NZ_CP012333.1"/>
</dbReference>
<proteinExistence type="predicted"/>
<dbReference type="AlphaFoldDB" id="A0A0K1QCZ6"/>